<dbReference type="RefSeq" id="WP_157299460.1">
    <property type="nucleotide sequence ID" value="NZ_BAAAZB010000010.1"/>
</dbReference>
<accession>A0A6N8J954</accession>
<sequence length="116" mass="13569">MTICNTVSQFLKDFKYKLEFYGAIYLDNRLKNTQSLFELGITSARRTEILRSLEISDYSEGPLEETIYGGSDMWVFGKHVNDNEVYIKITMGKFNQNVLCISFHIAEFEMKYPLKK</sequence>
<name>A0A6N8J954_9BACT</name>
<gene>
    <name evidence="1" type="ORF">GO495_09570</name>
</gene>
<reference evidence="1 2" key="1">
    <citation type="submission" date="2019-12" db="EMBL/GenBank/DDBJ databases">
        <title>The draft genomic sequence of strain Chitinophaga oryziterrae JCM 16595.</title>
        <authorList>
            <person name="Zhang X."/>
        </authorList>
    </citation>
    <scope>NUCLEOTIDE SEQUENCE [LARGE SCALE GENOMIC DNA]</scope>
    <source>
        <strain evidence="1 2">JCM 16595</strain>
    </source>
</reference>
<evidence type="ECO:0000313" key="2">
    <source>
        <dbReference type="Proteomes" id="UP000468388"/>
    </source>
</evidence>
<evidence type="ECO:0000313" key="1">
    <source>
        <dbReference type="EMBL" id="MVT40826.1"/>
    </source>
</evidence>
<dbReference type="AlphaFoldDB" id="A0A6N8J954"/>
<dbReference type="OrthoDB" id="1366475at2"/>
<proteinExistence type="predicted"/>
<dbReference type="EMBL" id="WRXO01000002">
    <property type="protein sequence ID" value="MVT40826.1"/>
    <property type="molecule type" value="Genomic_DNA"/>
</dbReference>
<dbReference type="Proteomes" id="UP000468388">
    <property type="component" value="Unassembled WGS sequence"/>
</dbReference>
<keyword evidence="2" id="KW-1185">Reference proteome</keyword>
<protein>
    <submittedName>
        <fullName evidence="1">Toxin</fullName>
    </submittedName>
</protein>
<organism evidence="1 2">
    <name type="scientific">Chitinophaga oryziterrae</name>
    <dbReference type="NCBI Taxonomy" id="1031224"/>
    <lineage>
        <taxon>Bacteria</taxon>
        <taxon>Pseudomonadati</taxon>
        <taxon>Bacteroidota</taxon>
        <taxon>Chitinophagia</taxon>
        <taxon>Chitinophagales</taxon>
        <taxon>Chitinophagaceae</taxon>
        <taxon>Chitinophaga</taxon>
    </lineage>
</organism>
<comment type="caution">
    <text evidence="1">The sequence shown here is derived from an EMBL/GenBank/DDBJ whole genome shotgun (WGS) entry which is preliminary data.</text>
</comment>